<evidence type="ECO:0000259" key="9">
    <source>
        <dbReference type="PROSITE" id="PS50156"/>
    </source>
</evidence>
<dbReference type="OrthoDB" id="5873834at2759"/>
<evidence type="ECO:0000256" key="3">
    <source>
        <dbReference type="ARBA" id="ARBA00022692"/>
    </source>
</evidence>
<evidence type="ECO:0000256" key="6">
    <source>
        <dbReference type="ARBA" id="ARBA00023180"/>
    </source>
</evidence>
<dbReference type="EnsemblMetazoa" id="XM_022787910">
    <property type="protein sequence ID" value="XP_022643645"/>
    <property type="gene ID" value="LOC111242949"/>
</dbReference>
<accession>A0A7M7J3V1</accession>
<dbReference type="PANTHER" id="PTHR46022">
    <property type="entry name" value="PROTEIN PATCHED"/>
    <property type="match status" value="1"/>
</dbReference>
<protein>
    <recommendedName>
        <fullName evidence="9">SSD domain-containing protein</fullName>
    </recommendedName>
</protein>
<evidence type="ECO:0000313" key="10">
    <source>
        <dbReference type="EnsemblMetazoa" id="XP_022643645"/>
    </source>
</evidence>
<dbReference type="KEGG" id="vde:111242949"/>
<comment type="similarity">
    <text evidence="2">Belongs to the patched family.</text>
</comment>
<feature type="transmembrane region" description="Helical" evidence="8">
    <location>
        <begin position="676"/>
        <end position="695"/>
    </location>
</feature>
<feature type="region of interest" description="Disordered" evidence="7">
    <location>
        <begin position="1219"/>
        <end position="1243"/>
    </location>
</feature>
<keyword evidence="6" id="KW-0325">Glycoprotein</keyword>
<evidence type="ECO:0000256" key="1">
    <source>
        <dbReference type="ARBA" id="ARBA00004141"/>
    </source>
</evidence>
<dbReference type="GeneID" id="111242949"/>
<sequence length="1264" mass="141056">MPEHDSNGFSSLQKVERDLLTRTSWTDACTAYREIQNGRAEGNLASLWVRQHLQDILFRLGCTIQKHPGKILFVGLLTLTVLSVGLKSVGLEYELDKVWTEEGGRIQRELKQLQDQLEFSASGNEQVIIQTASSGGNLLHHEGLLAHVELLRQALQVEVELFDYKWGLADICVKPTAPSFGPSFVDKLFENIMPCEIVTPLSCFWEGSKLTNPWYSMNSDTLGIENLSWLNLNPVNLSKIMKKSMNAPDFPFERMDNFMSRAGITTAYQEKPCLNPYDDLCPDTTPNKKSRSLPDIGATLTGGCYGFASKYIHWPEALTIGGIQRDRSGVVVSAAALRTIVQIMDNKEMFEFHRDTHYSHDIGWSIESAGKVIEAWQNQFNSEMKRLSNLLPEAQTYRFTTFTFNALTNALHRFTIPDVYHLVTGSVVILAHECAAVVFVKQSGGWWRLYVGLFGVVLHGFSISAGLGLCGVLQLAFNATTTRVLPFLALSFGGNSMFLLVHTLNRIITSGAVPVDRQIGECMKRTGMVIVISNASVILAFAAASVIPISALRHFSWQGAIVHACSATSIFFLFPAACSIELYRKRSPVHHERTAHSARRPRPESSAGTAVPAYETPQVSDHSRFDSVQIPRHEIEQVRREESPCIVKSRCCRWSLTQFVIKGYNFLIFRPVMRSLLILSLVGLLMFGCWGVFYIENGIKLTDVIPAHTEEYEYLRYHERYFGTYRIFAITQADFDYPSNQSLLYEYYNALKKVKQIVKNEHGDLPGFWLTYFRKWLIELQELFDKEWKSGHITAEGWTANASQDGILAYKLLVQTGLADTPVDKQLLPRNRLVDSQGVINPKPFYNYLTAWYNHDALGYTLSRGSLVPQPRYWRDTRTTTKDTKDLTIAKSSAIEFAQMPFYLHDLCSTSTITAAVARVRSISDKFQERGLPNFPSGLPFIYWEQYLHLRFYLASAVAFIFVAISVVLVTVLLNVWTTLLIVLLLGVSLVQVFGAMHALGIALNAVPAVLAVVSTGLGMESMLCLCVGFLTALGSTKKHRTTMALEYMITPLTCSTINKLISVILLAFSEFDFVSTYFSCLLSAIVAIYAYNSFVVLPVLLSVIGPSCELVPHNNPNQIDTPSMQSSPELELRASSPATHSFQHHSILGSNYQIHPDRGSSEVCQLPYPRHSLSTISEERTSCRTTSPGSALTPTGVVILPEITVETTIVRSSLLGQVTTSSSESTDGETQSTSGAFRVPLNKGDTTKVKTRAKMKLKLPAMQ</sequence>
<keyword evidence="11" id="KW-1185">Reference proteome</keyword>
<dbReference type="PANTHER" id="PTHR46022:SF1">
    <property type="entry name" value="PROTEIN PATCHED"/>
    <property type="match status" value="1"/>
</dbReference>
<feature type="transmembrane region" description="Helical" evidence="8">
    <location>
        <begin position="1075"/>
        <end position="1102"/>
    </location>
</feature>
<keyword evidence="3 8" id="KW-0812">Transmembrane</keyword>
<dbReference type="GO" id="GO:0008158">
    <property type="term" value="F:hedgehog receptor activity"/>
    <property type="evidence" value="ECO:0007669"/>
    <property type="project" value="TreeGrafter"/>
</dbReference>
<evidence type="ECO:0000256" key="4">
    <source>
        <dbReference type="ARBA" id="ARBA00022989"/>
    </source>
</evidence>
<evidence type="ECO:0000256" key="7">
    <source>
        <dbReference type="SAM" id="MobiDB-lite"/>
    </source>
</evidence>
<feature type="transmembrane region" description="Helical" evidence="8">
    <location>
        <begin position="526"/>
        <end position="549"/>
    </location>
</feature>
<keyword evidence="4 8" id="KW-1133">Transmembrane helix</keyword>
<dbReference type="SUPFAM" id="SSF82866">
    <property type="entry name" value="Multidrug efflux transporter AcrB transmembrane domain"/>
    <property type="match status" value="2"/>
</dbReference>
<name>A0A7M7J3V1_VARDE</name>
<dbReference type="RefSeq" id="XP_022643645.1">
    <property type="nucleotide sequence ID" value="XM_022787910.1"/>
</dbReference>
<evidence type="ECO:0000256" key="2">
    <source>
        <dbReference type="ARBA" id="ARBA00005585"/>
    </source>
</evidence>
<dbReference type="Gene3D" id="1.20.1640.10">
    <property type="entry name" value="Multidrug efflux transporter AcrB transmembrane domain"/>
    <property type="match status" value="1"/>
</dbReference>
<evidence type="ECO:0000313" key="11">
    <source>
        <dbReference type="Proteomes" id="UP000594260"/>
    </source>
</evidence>
<dbReference type="OMA" id="PINHHSF"/>
<feature type="compositionally biased region" description="Low complexity" evidence="7">
    <location>
        <begin position="1220"/>
        <end position="1236"/>
    </location>
</feature>
<dbReference type="GO" id="GO:0005119">
    <property type="term" value="F:smoothened binding"/>
    <property type="evidence" value="ECO:0007669"/>
    <property type="project" value="TreeGrafter"/>
</dbReference>
<evidence type="ECO:0000256" key="8">
    <source>
        <dbReference type="SAM" id="Phobius"/>
    </source>
</evidence>
<organism evidence="10 11">
    <name type="scientific">Varroa destructor</name>
    <name type="common">Honeybee mite</name>
    <dbReference type="NCBI Taxonomy" id="109461"/>
    <lineage>
        <taxon>Eukaryota</taxon>
        <taxon>Metazoa</taxon>
        <taxon>Ecdysozoa</taxon>
        <taxon>Arthropoda</taxon>
        <taxon>Chelicerata</taxon>
        <taxon>Arachnida</taxon>
        <taxon>Acari</taxon>
        <taxon>Parasitiformes</taxon>
        <taxon>Mesostigmata</taxon>
        <taxon>Gamasina</taxon>
        <taxon>Dermanyssoidea</taxon>
        <taxon>Varroidae</taxon>
        <taxon>Varroa</taxon>
    </lineage>
</organism>
<dbReference type="Pfam" id="PF12349">
    <property type="entry name" value="Sterol-sensing"/>
    <property type="match status" value="1"/>
</dbReference>
<dbReference type="InterPro" id="IPR000731">
    <property type="entry name" value="SSD"/>
</dbReference>
<feature type="transmembrane region" description="Helical" evidence="8">
    <location>
        <begin position="1046"/>
        <end position="1069"/>
    </location>
</feature>
<dbReference type="GO" id="GO:0097108">
    <property type="term" value="F:hedgehog family protein binding"/>
    <property type="evidence" value="ECO:0007669"/>
    <property type="project" value="TreeGrafter"/>
</dbReference>
<feature type="transmembrane region" description="Helical" evidence="8">
    <location>
        <begin position="952"/>
        <end position="974"/>
    </location>
</feature>
<keyword evidence="5 8" id="KW-0472">Membrane</keyword>
<proteinExistence type="inferred from homology"/>
<feature type="transmembrane region" description="Helical" evidence="8">
    <location>
        <begin position="561"/>
        <end position="583"/>
    </location>
</feature>
<evidence type="ECO:0000256" key="5">
    <source>
        <dbReference type="ARBA" id="ARBA00023136"/>
    </source>
</evidence>
<dbReference type="GO" id="GO:0005886">
    <property type="term" value="C:plasma membrane"/>
    <property type="evidence" value="ECO:0007669"/>
    <property type="project" value="TreeGrafter"/>
</dbReference>
<dbReference type="PROSITE" id="PS50156">
    <property type="entry name" value="SSD"/>
    <property type="match status" value="1"/>
</dbReference>
<feature type="transmembrane region" description="Helical" evidence="8">
    <location>
        <begin position="452"/>
        <end position="477"/>
    </location>
</feature>
<dbReference type="InterPro" id="IPR053958">
    <property type="entry name" value="HMGCR/SNAP/NPC1-like_SSD"/>
</dbReference>
<dbReference type="GO" id="GO:0045879">
    <property type="term" value="P:negative regulation of smoothened signaling pathway"/>
    <property type="evidence" value="ECO:0007669"/>
    <property type="project" value="TreeGrafter"/>
</dbReference>
<feature type="domain" description="SSD" evidence="9">
    <location>
        <begin position="418"/>
        <end position="580"/>
    </location>
</feature>
<feature type="transmembrane region" description="Helical" evidence="8">
    <location>
        <begin position="483"/>
        <end position="505"/>
    </location>
</feature>
<feature type="transmembrane region" description="Helical" evidence="8">
    <location>
        <begin position="981"/>
        <end position="1004"/>
    </location>
</feature>
<feature type="region of interest" description="Disordered" evidence="7">
    <location>
        <begin position="591"/>
        <end position="610"/>
    </location>
</feature>
<comment type="subcellular location">
    <subcellularLocation>
        <location evidence="1">Membrane</location>
        <topology evidence="1">Multi-pass membrane protein</topology>
    </subcellularLocation>
</comment>
<feature type="transmembrane region" description="Helical" evidence="8">
    <location>
        <begin position="1010"/>
        <end position="1034"/>
    </location>
</feature>
<dbReference type="AlphaFoldDB" id="A0A7M7J3V1"/>
<feature type="transmembrane region" description="Helical" evidence="8">
    <location>
        <begin position="419"/>
        <end position="440"/>
    </location>
</feature>
<dbReference type="Proteomes" id="UP000594260">
    <property type="component" value="Unplaced"/>
</dbReference>
<dbReference type="InParanoid" id="A0A7M7J3V1"/>
<dbReference type="FunCoup" id="A0A7M7J3V1">
    <property type="interactions" value="168"/>
</dbReference>
<reference evidence="10" key="1">
    <citation type="submission" date="2021-01" db="UniProtKB">
        <authorList>
            <consortium name="EnsemblMetazoa"/>
        </authorList>
    </citation>
    <scope>IDENTIFICATION</scope>
</reference>